<evidence type="ECO:0000256" key="6">
    <source>
        <dbReference type="RuleBase" id="RU363077"/>
    </source>
</evidence>
<dbReference type="Pfam" id="PF00892">
    <property type="entry name" value="EamA"/>
    <property type="match status" value="2"/>
</dbReference>
<dbReference type="GO" id="GO:0016020">
    <property type="term" value="C:membrane"/>
    <property type="evidence" value="ECO:0007669"/>
    <property type="project" value="UniProtKB-SubCell"/>
</dbReference>
<feature type="transmembrane region" description="Helical" evidence="6">
    <location>
        <begin position="12"/>
        <end position="33"/>
    </location>
</feature>
<keyword evidence="9" id="KW-1185">Reference proteome</keyword>
<feature type="transmembrane region" description="Helical" evidence="6">
    <location>
        <begin position="99"/>
        <end position="123"/>
    </location>
</feature>
<dbReference type="SUPFAM" id="SSF103481">
    <property type="entry name" value="Multidrug resistance efflux transporter EmrE"/>
    <property type="match status" value="2"/>
</dbReference>
<gene>
    <name evidence="8" type="ORF">LIER_36367</name>
</gene>
<feature type="transmembrane region" description="Helical" evidence="6">
    <location>
        <begin position="215"/>
        <end position="236"/>
    </location>
</feature>
<evidence type="ECO:0000256" key="4">
    <source>
        <dbReference type="ARBA" id="ARBA00022989"/>
    </source>
</evidence>
<dbReference type="InterPro" id="IPR030184">
    <property type="entry name" value="WAT1-related"/>
</dbReference>
<protein>
    <recommendedName>
        <fullName evidence="6">WAT1-related protein</fullName>
    </recommendedName>
</protein>
<feature type="transmembrane region" description="Helical" evidence="6">
    <location>
        <begin position="248"/>
        <end position="269"/>
    </location>
</feature>
<comment type="subcellular location">
    <subcellularLocation>
        <location evidence="1 6">Membrane</location>
        <topology evidence="1 6">Multi-pass membrane protein</topology>
    </subcellularLocation>
</comment>
<dbReference type="PANTHER" id="PTHR31218">
    <property type="entry name" value="WAT1-RELATED PROTEIN"/>
    <property type="match status" value="1"/>
</dbReference>
<keyword evidence="3 6" id="KW-0812">Transmembrane</keyword>
<accession>A0AAV3P9D6</accession>
<evidence type="ECO:0000256" key="1">
    <source>
        <dbReference type="ARBA" id="ARBA00004141"/>
    </source>
</evidence>
<feature type="transmembrane region" description="Helical" evidence="6">
    <location>
        <begin position="45"/>
        <end position="62"/>
    </location>
</feature>
<evidence type="ECO:0000256" key="5">
    <source>
        <dbReference type="ARBA" id="ARBA00023136"/>
    </source>
</evidence>
<keyword evidence="5 6" id="KW-0472">Membrane</keyword>
<comment type="caution">
    <text evidence="8">The sequence shown here is derived from an EMBL/GenBank/DDBJ whole genome shotgun (WGS) entry which is preliminary data.</text>
</comment>
<proteinExistence type="inferred from homology"/>
<feature type="domain" description="EamA" evidence="7">
    <location>
        <begin position="13"/>
        <end position="153"/>
    </location>
</feature>
<dbReference type="EMBL" id="BAABME010016615">
    <property type="protein sequence ID" value="GAA0146703.1"/>
    <property type="molecule type" value="Genomic_DNA"/>
</dbReference>
<dbReference type="InterPro" id="IPR037185">
    <property type="entry name" value="EmrE-like"/>
</dbReference>
<feature type="transmembrane region" description="Helical" evidence="6">
    <location>
        <begin position="307"/>
        <end position="326"/>
    </location>
</feature>
<feature type="domain" description="EamA" evidence="7">
    <location>
        <begin position="185"/>
        <end position="324"/>
    </location>
</feature>
<keyword evidence="4 6" id="KW-1133">Transmembrane helix</keyword>
<evidence type="ECO:0000256" key="3">
    <source>
        <dbReference type="ARBA" id="ARBA00022692"/>
    </source>
</evidence>
<name>A0AAV3P9D6_LITER</name>
<feature type="transmembrane region" description="Helical" evidence="6">
    <location>
        <begin position="184"/>
        <end position="203"/>
    </location>
</feature>
<evidence type="ECO:0000313" key="9">
    <source>
        <dbReference type="Proteomes" id="UP001454036"/>
    </source>
</evidence>
<sequence length="379" mass="41602">MERSKLISHARIYLAVMFLQFGRAGNAIIAKAALNGGMSHYALTVYRNLIAAVVFAPFALFFERKIRPEMTLSIMFKIMLLGLIEPVIDQNLYYAGMKYTTATFTTAMCNILPALTFLFAWLFRLEDVSIRSLYSQMKILGTIVTLGGAMIMSLIGGPIIAFPWTKPESHVHSPSSDTHGHDSLKGTIMIVASCVCWASFYILQAITLKSYPAGLSLTTLICFSGALQGSALTLVVERGNAAIWALHWDLNLLAYVYSGIICSGVSYYISGMIMEVKGPVFVTAFSPLTMVIVAIMSSLFLAEHLTLGQLLGAVIIVVGLYAVVWGKSRDLKSSTSSCDKRELEDHKRTTSIYVDEEAKNTSNLKHTEITNMKSGESQV</sequence>
<evidence type="ECO:0000259" key="7">
    <source>
        <dbReference type="Pfam" id="PF00892"/>
    </source>
</evidence>
<dbReference type="AlphaFoldDB" id="A0AAV3P9D6"/>
<dbReference type="GO" id="GO:0022857">
    <property type="term" value="F:transmembrane transporter activity"/>
    <property type="evidence" value="ECO:0007669"/>
    <property type="project" value="InterPro"/>
</dbReference>
<feature type="transmembrane region" description="Helical" evidence="6">
    <location>
        <begin position="74"/>
        <end position="93"/>
    </location>
</feature>
<feature type="transmembrane region" description="Helical" evidence="6">
    <location>
        <begin position="143"/>
        <end position="164"/>
    </location>
</feature>
<evidence type="ECO:0000256" key="2">
    <source>
        <dbReference type="ARBA" id="ARBA00007635"/>
    </source>
</evidence>
<evidence type="ECO:0000313" key="8">
    <source>
        <dbReference type="EMBL" id="GAA0146703.1"/>
    </source>
</evidence>
<reference evidence="8 9" key="1">
    <citation type="submission" date="2024-01" db="EMBL/GenBank/DDBJ databases">
        <title>The complete chloroplast genome sequence of Lithospermum erythrorhizon: insights into the phylogenetic relationship among Boraginaceae species and the maternal lineages of purple gromwells.</title>
        <authorList>
            <person name="Okada T."/>
            <person name="Watanabe K."/>
        </authorList>
    </citation>
    <scope>NUCLEOTIDE SEQUENCE [LARGE SCALE GENOMIC DNA]</scope>
</reference>
<dbReference type="Proteomes" id="UP001454036">
    <property type="component" value="Unassembled WGS sequence"/>
</dbReference>
<comment type="similarity">
    <text evidence="2 6">Belongs to the drug/metabolite transporter (DMT) superfamily. Plant drug/metabolite exporter (P-DME) (TC 2.A.7.4) family.</text>
</comment>
<organism evidence="8 9">
    <name type="scientific">Lithospermum erythrorhizon</name>
    <name type="common">Purple gromwell</name>
    <name type="synonym">Lithospermum officinale var. erythrorhizon</name>
    <dbReference type="NCBI Taxonomy" id="34254"/>
    <lineage>
        <taxon>Eukaryota</taxon>
        <taxon>Viridiplantae</taxon>
        <taxon>Streptophyta</taxon>
        <taxon>Embryophyta</taxon>
        <taxon>Tracheophyta</taxon>
        <taxon>Spermatophyta</taxon>
        <taxon>Magnoliopsida</taxon>
        <taxon>eudicotyledons</taxon>
        <taxon>Gunneridae</taxon>
        <taxon>Pentapetalae</taxon>
        <taxon>asterids</taxon>
        <taxon>lamiids</taxon>
        <taxon>Boraginales</taxon>
        <taxon>Boraginaceae</taxon>
        <taxon>Boraginoideae</taxon>
        <taxon>Lithospermeae</taxon>
        <taxon>Lithospermum</taxon>
    </lineage>
</organism>
<feature type="transmembrane region" description="Helical" evidence="6">
    <location>
        <begin position="281"/>
        <end position="301"/>
    </location>
</feature>
<dbReference type="InterPro" id="IPR000620">
    <property type="entry name" value="EamA_dom"/>
</dbReference>